<reference evidence="1 2" key="1">
    <citation type="journal article" date="2018" name="MBio">
        <title>Comparative Genomics Reveals the Core Gene Toolbox for the Fungus-Insect Symbiosis.</title>
        <authorList>
            <person name="Wang Y."/>
            <person name="Stata M."/>
            <person name="Wang W."/>
            <person name="Stajich J.E."/>
            <person name="White M.M."/>
            <person name="Moncalvo J.M."/>
        </authorList>
    </citation>
    <scope>NUCLEOTIDE SEQUENCE [LARGE SCALE GENOMIC DNA]</scope>
    <source>
        <strain evidence="1 2">AUS-77-4</strain>
    </source>
</reference>
<organism evidence="1 2">
    <name type="scientific">Furculomyces boomerangus</name>
    <dbReference type="NCBI Taxonomy" id="61424"/>
    <lineage>
        <taxon>Eukaryota</taxon>
        <taxon>Fungi</taxon>
        <taxon>Fungi incertae sedis</taxon>
        <taxon>Zoopagomycota</taxon>
        <taxon>Kickxellomycotina</taxon>
        <taxon>Harpellomycetes</taxon>
        <taxon>Harpellales</taxon>
        <taxon>Harpellaceae</taxon>
        <taxon>Furculomyces</taxon>
    </lineage>
</organism>
<protein>
    <submittedName>
        <fullName evidence="1">Uncharacterized protein</fullName>
    </submittedName>
</protein>
<gene>
    <name evidence="1" type="ORF">BB559_007148</name>
</gene>
<accession>A0A2T9XYQ9</accession>
<sequence>MSQLSQQRKRKCLTLTQKYEIINRVDYEKYNGKLKRVGSKSKYSKINDFIVNFISECEAEG</sequence>
<keyword evidence="2" id="KW-1185">Reference proteome</keyword>
<dbReference type="Proteomes" id="UP000245699">
    <property type="component" value="Unassembled WGS sequence"/>
</dbReference>
<comment type="caution">
    <text evidence="1">The sequence shown here is derived from an EMBL/GenBank/DDBJ whole genome shotgun (WGS) entry which is preliminary data.</text>
</comment>
<dbReference type="EMBL" id="MBFT01001136">
    <property type="protein sequence ID" value="PVU85203.1"/>
    <property type="molecule type" value="Genomic_DNA"/>
</dbReference>
<dbReference type="AlphaFoldDB" id="A0A2T9XYQ9"/>
<name>A0A2T9XYQ9_9FUNG</name>
<proteinExistence type="predicted"/>
<evidence type="ECO:0000313" key="2">
    <source>
        <dbReference type="Proteomes" id="UP000245699"/>
    </source>
</evidence>
<evidence type="ECO:0000313" key="1">
    <source>
        <dbReference type="EMBL" id="PVU85203.1"/>
    </source>
</evidence>
<feature type="non-terminal residue" evidence="1">
    <location>
        <position position="61"/>
    </location>
</feature>